<dbReference type="EMBL" id="CP015055">
    <property type="protein sequence ID" value="QGN14881.1"/>
    <property type="molecule type" value="Genomic_DNA"/>
</dbReference>
<dbReference type="SUPFAM" id="SSF47954">
    <property type="entry name" value="Cyclin-like"/>
    <property type="match status" value="2"/>
</dbReference>
<sequence length="323" mass="38000">MSNQSDLVLSRPYLTKSQIQRAQKHTIPDRRAYNQKRILVFKFLCQLCVQLKLPRKTLEATMYFYHRYHVFNKFETEMCYDIGTSCLFLSCKQVETFKRIGEVCSIALKIRNVPRVTSDVLESFKKRVMQMELRVLEACSFDYRINNEVHIDEFIVKIGRELSFSYEVCRLAWLIAFDVLKLELLITVPPHTISLAVLKLACELLNESKWPNVRYNLFETDSASFHEAYFDILNFYINVFDACNLKDHKAVQKLDLKIETFIEIKKNAGLESGLKTNVLLLDKDDYVSKERNFSVKERRYVLNKECLQEELASNKKRPISELD</sequence>
<keyword evidence="1" id="KW-0195">Cyclin</keyword>
<dbReference type="InterPro" id="IPR013763">
    <property type="entry name" value="Cyclin-like_dom"/>
</dbReference>
<organism evidence="3 4">
    <name type="scientific">Kluyveromyces marxianus</name>
    <name type="common">Yeast</name>
    <name type="synonym">Candida kefyr</name>
    <dbReference type="NCBI Taxonomy" id="4911"/>
    <lineage>
        <taxon>Eukaryota</taxon>
        <taxon>Fungi</taxon>
        <taxon>Dikarya</taxon>
        <taxon>Ascomycota</taxon>
        <taxon>Saccharomycotina</taxon>
        <taxon>Saccharomycetes</taxon>
        <taxon>Saccharomycetales</taxon>
        <taxon>Saccharomycetaceae</taxon>
        <taxon>Kluyveromyces</taxon>
    </lineage>
</organism>
<keyword evidence="3" id="KW-0418">Kinase</keyword>
<accession>A0ABX6ETB7</accession>
<name>A0ABX6ETB7_KLUMA</name>
<gene>
    <name evidence="3" type="primary">CTK2</name>
    <name evidence="3" type="ORF">FIM1_1554</name>
</gene>
<evidence type="ECO:0000313" key="3">
    <source>
        <dbReference type="EMBL" id="QGN14881.1"/>
    </source>
</evidence>
<protein>
    <submittedName>
        <fullName evidence="3">CTD kinase subunit beta</fullName>
    </submittedName>
</protein>
<dbReference type="Proteomes" id="UP000422736">
    <property type="component" value="Chromosome 2"/>
</dbReference>
<dbReference type="GO" id="GO:0016301">
    <property type="term" value="F:kinase activity"/>
    <property type="evidence" value="ECO:0007669"/>
    <property type="project" value="UniProtKB-KW"/>
</dbReference>
<evidence type="ECO:0000313" key="4">
    <source>
        <dbReference type="Proteomes" id="UP000422736"/>
    </source>
</evidence>
<feature type="domain" description="Cyclin-like" evidence="2">
    <location>
        <begin position="42"/>
        <end position="137"/>
    </location>
</feature>
<comment type="similarity">
    <text evidence="1">Belongs to the cyclin family.</text>
</comment>
<dbReference type="InterPro" id="IPR043198">
    <property type="entry name" value="Cyclin/Ssn8"/>
</dbReference>
<proteinExistence type="inferred from homology"/>
<dbReference type="Pfam" id="PF00134">
    <property type="entry name" value="Cyclin_N"/>
    <property type="match status" value="1"/>
</dbReference>
<feature type="domain" description="Cyclin-like" evidence="2">
    <location>
        <begin position="153"/>
        <end position="234"/>
    </location>
</feature>
<evidence type="ECO:0000259" key="2">
    <source>
        <dbReference type="SMART" id="SM00385"/>
    </source>
</evidence>
<dbReference type="PANTHER" id="PTHR10026">
    <property type="entry name" value="CYCLIN"/>
    <property type="match status" value="1"/>
</dbReference>
<keyword evidence="4" id="KW-1185">Reference proteome</keyword>
<evidence type="ECO:0000256" key="1">
    <source>
        <dbReference type="RuleBase" id="RU000383"/>
    </source>
</evidence>
<dbReference type="Gene3D" id="1.10.472.10">
    <property type="entry name" value="Cyclin-like"/>
    <property type="match status" value="2"/>
</dbReference>
<dbReference type="CDD" id="cd20546">
    <property type="entry name" value="CYCLIN_SpCG1C_ScCTK2-like_rpt2"/>
    <property type="match status" value="1"/>
</dbReference>
<dbReference type="InterPro" id="IPR036915">
    <property type="entry name" value="Cyclin-like_sf"/>
</dbReference>
<dbReference type="InterPro" id="IPR006671">
    <property type="entry name" value="Cyclin_N"/>
</dbReference>
<keyword evidence="3" id="KW-0808">Transferase</keyword>
<reference evidence="3 4" key="2">
    <citation type="submission" date="2019-11" db="EMBL/GenBank/DDBJ databases">
        <authorList>
            <person name="Lu H."/>
        </authorList>
    </citation>
    <scope>NUCLEOTIDE SEQUENCE [LARGE SCALE GENOMIC DNA]</scope>
    <source>
        <strain evidence="3 4">FIM1</strain>
    </source>
</reference>
<dbReference type="SMART" id="SM00385">
    <property type="entry name" value="CYCLIN"/>
    <property type="match status" value="2"/>
</dbReference>
<reference evidence="3 4" key="1">
    <citation type="submission" date="2016-03" db="EMBL/GenBank/DDBJ databases">
        <title>How can Kluyveromyces marxianus grow so fast - potential evolutionary course in Saccharomyces Complex revealed by comparative genomics.</title>
        <authorList>
            <person name="Mo W."/>
            <person name="Lu W."/>
            <person name="Yang X."/>
            <person name="Qi J."/>
            <person name="Lv H."/>
        </authorList>
    </citation>
    <scope>NUCLEOTIDE SEQUENCE [LARGE SCALE GENOMIC DNA]</scope>
    <source>
        <strain evidence="3 4">FIM1</strain>
    </source>
</reference>